<comment type="caution">
    <text evidence="1">The sequence shown here is derived from an EMBL/GenBank/DDBJ whole genome shotgun (WGS) entry which is preliminary data.</text>
</comment>
<proteinExistence type="predicted"/>
<evidence type="ECO:0000313" key="2">
    <source>
        <dbReference type="Proteomes" id="UP000215914"/>
    </source>
</evidence>
<dbReference type="Proteomes" id="UP000215914">
    <property type="component" value="Unassembled WGS sequence"/>
</dbReference>
<organism evidence="1 2">
    <name type="scientific">Helianthus annuus</name>
    <name type="common">Common sunflower</name>
    <dbReference type="NCBI Taxonomy" id="4232"/>
    <lineage>
        <taxon>Eukaryota</taxon>
        <taxon>Viridiplantae</taxon>
        <taxon>Streptophyta</taxon>
        <taxon>Embryophyta</taxon>
        <taxon>Tracheophyta</taxon>
        <taxon>Spermatophyta</taxon>
        <taxon>Magnoliopsida</taxon>
        <taxon>eudicotyledons</taxon>
        <taxon>Gunneridae</taxon>
        <taxon>Pentapetalae</taxon>
        <taxon>asterids</taxon>
        <taxon>campanulids</taxon>
        <taxon>Asterales</taxon>
        <taxon>Asteraceae</taxon>
        <taxon>Asteroideae</taxon>
        <taxon>Heliantheae alliance</taxon>
        <taxon>Heliantheae</taxon>
        <taxon>Helianthus</taxon>
    </lineage>
</organism>
<sequence length="52" mass="5741">MHTAGITTSLQLTLLIDGDQTPSSRTYSSCVCMCLLKRDFENWESGSSTRVV</sequence>
<name>A0A9K3NAS9_HELAN</name>
<reference evidence="1" key="1">
    <citation type="journal article" date="2017" name="Nature">
        <title>The sunflower genome provides insights into oil metabolism, flowering and Asterid evolution.</title>
        <authorList>
            <person name="Badouin H."/>
            <person name="Gouzy J."/>
            <person name="Grassa C.J."/>
            <person name="Murat F."/>
            <person name="Staton S.E."/>
            <person name="Cottret L."/>
            <person name="Lelandais-Briere C."/>
            <person name="Owens G.L."/>
            <person name="Carrere S."/>
            <person name="Mayjonade B."/>
            <person name="Legrand L."/>
            <person name="Gill N."/>
            <person name="Kane N.C."/>
            <person name="Bowers J.E."/>
            <person name="Hubner S."/>
            <person name="Bellec A."/>
            <person name="Berard A."/>
            <person name="Berges H."/>
            <person name="Blanchet N."/>
            <person name="Boniface M.C."/>
            <person name="Brunel D."/>
            <person name="Catrice O."/>
            <person name="Chaidir N."/>
            <person name="Claudel C."/>
            <person name="Donnadieu C."/>
            <person name="Faraut T."/>
            <person name="Fievet G."/>
            <person name="Helmstetter N."/>
            <person name="King M."/>
            <person name="Knapp S.J."/>
            <person name="Lai Z."/>
            <person name="Le Paslier M.C."/>
            <person name="Lippi Y."/>
            <person name="Lorenzon L."/>
            <person name="Mandel J.R."/>
            <person name="Marage G."/>
            <person name="Marchand G."/>
            <person name="Marquand E."/>
            <person name="Bret-Mestries E."/>
            <person name="Morien E."/>
            <person name="Nambeesan S."/>
            <person name="Nguyen T."/>
            <person name="Pegot-Espagnet P."/>
            <person name="Pouilly N."/>
            <person name="Raftis F."/>
            <person name="Sallet E."/>
            <person name="Schiex T."/>
            <person name="Thomas J."/>
            <person name="Vandecasteele C."/>
            <person name="Vares D."/>
            <person name="Vear F."/>
            <person name="Vautrin S."/>
            <person name="Crespi M."/>
            <person name="Mangin B."/>
            <person name="Burke J.M."/>
            <person name="Salse J."/>
            <person name="Munos S."/>
            <person name="Vincourt P."/>
            <person name="Rieseberg L.H."/>
            <person name="Langlade N.B."/>
        </authorList>
    </citation>
    <scope>NUCLEOTIDE SEQUENCE</scope>
    <source>
        <tissue evidence="1">Leaves</tissue>
    </source>
</reference>
<keyword evidence="2" id="KW-1185">Reference proteome</keyword>
<dbReference type="AlphaFoldDB" id="A0A9K3NAS9"/>
<evidence type="ECO:0000313" key="1">
    <source>
        <dbReference type="EMBL" id="KAF5792995.1"/>
    </source>
</evidence>
<dbReference type="Gramene" id="mRNA:HanXRQr2_Chr09g0412341">
    <property type="protein sequence ID" value="mRNA:HanXRQr2_Chr09g0412341"/>
    <property type="gene ID" value="HanXRQr2_Chr09g0412341"/>
</dbReference>
<accession>A0A9K3NAS9</accession>
<gene>
    <name evidence="1" type="ORF">HanXRQr2_Chr09g0412341</name>
</gene>
<reference evidence="1" key="2">
    <citation type="submission" date="2020-06" db="EMBL/GenBank/DDBJ databases">
        <title>Helianthus annuus Genome sequencing and assembly Release 2.</title>
        <authorList>
            <person name="Gouzy J."/>
            <person name="Langlade N."/>
            <person name="Munos S."/>
        </authorList>
    </citation>
    <scope>NUCLEOTIDE SEQUENCE</scope>
    <source>
        <tissue evidence="1">Leaves</tissue>
    </source>
</reference>
<protein>
    <submittedName>
        <fullName evidence="1">Uncharacterized protein</fullName>
    </submittedName>
</protein>
<dbReference type="EMBL" id="MNCJ02000324">
    <property type="protein sequence ID" value="KAF5792995.1"/>
    <property type="molecule type" value="Genomic_DNA"/>
</dbReference>